<protein>
    <submittedName>
        <fullName evidence="2">SMI1/KNR4 family protein</fullName>
    </submittedName>
</protein>
<feature type="domain" description="Knr4/Smi1-like" evidence="1">
    <location>
        <begin position="87"/>
        <end position="229"/>
    </location>
</feature>
<reference evidence="2 3" key="1">
    <citation type="submission" date="2024-09" db="EMBL/GenBank/DDBJ databases">
        <authorList>
            <person name="Sun Q."/>
            <person name="Mori K."/>
        </authorList>
    </citation>
    <scope>NUCLEOTIDE SEQUENCE [LARGE SCALE GENOMIC DNA]</scope>
    <source>
        <strain evidence="2 3">JCM 3324</strain>
    </source>
</reference>
<dbReference type="Gene3D" id="3.40.1580.10">
    <property type="entry name" value="SMI1/KNR4-like"/>
    <property type="match status" value="1"/>
</dbReference>
<comment type="caution">
    <text evidence="2">The sequence shown here is derived from an EMBL/GenBank/DDBJ whole genome shotgun (WGS) entry which is preliminary data.</text>
</comment>
<accession>A0ABV5NN60</accession>
<dbReference type="Pfam" id="PF09346">
    <property type="entry name" value="SMI1_KNR4"/>
    <property type="match status" value="1"/>
</dbReference>
<dbReference type="Proteomes" id="UP001589568">
    <property type="component" value="Unassembled WGS sequence"/>
</dbReference>
<dbReference type="SUPFAM" id="SSF160631">
    <property type="entry name" value="SMI1/KNR4-like"/>
    <property type="match status" value="1"/>
</dbReference>
<organism evidence="2 3">
    <name type="scientific">Nonomuraea salmonea</name>
    <dbReference type="NCBI Taxonomy" id="46181"/>
    <lineage>
        <taxon>Bacteria</taxon>
        <taxon>Bacillati</taxon>
        <taxon>Actinomycetota</taxon>
        <taxon>Actinomycetes</taxon>
        <taxon>Streptosporangiales</taxon>
        <taxon>Streptosporangiaceae</taxon>
        <taxon>Nonomuraea</taxon>
    </lineage>
</organism>
<feature type="non-terminal residue" evidence="2">
    <location>
        <position position="1"/>
    </location>
</feature>
<dbReference type="EMBL" id="JBHMCF010000015">
    <property type="protein sequence ID" value="MFB9471746.1"/>
    <property type="molecule type" value="Genomic_DNA"/>
</dbReference>
<sequence>IKVSSIKRGQSVNHQARQDTATPITLPNCFYRDQAACTVQALPSYAQLELPVWNADLIHRRLAEIQQQDPEHKIFGAGRHHHRLGPRLSTREVTAFERKIGVELPESFRTFLTEVGNGGAGPSYGLYELEEAFRLDAIETHEGPLHFYTTPFPHTVNWNPPLEAQPEDYEEGRWITGSLVLAEFGCGAFHRLVLNGKVAGEVWFDDRCADGGIVQERDFFEWYMSWLDQPHRHYF</sequence>
<proteinExistence type="predicted"/>
<name>A0ABV5NN60_9ACTN</name>
<keyword evidence="3" id="KW-1185">Reference proteome</keyword>
<dbReference type="SMART" id="SM00860">
    <property type="entry name" value="SMI1_KNR4"/>
    <property type="match status" value="1"/>
</dbReference>
<dbReference type="InterPro" id="IPR037883">
    <property type="entry name" value="Knr4/Smi1-like_sf"/>
</dbReference>
<gene>
    <name evidence="2" type="ORF">ACFFR3_19675</name>
</gene>
<evidence type="ECO:0000313" key="3">
    <source>
        <dbReference type="Proteomes" id="UP001589568"/>
    </source>
</evidence>
<evidence type="ECO:0000259" key="1">
    <source>
        <dbReference type="SMART" id="SM00860"/>
    </source>
</evidence>
<dbReference type="InterPro" id="IPR018958">
    <property type="entry name" value="Knr4/Smi1-like_dom"/>
</dbReference>
<dbReference type="RefSeq" id="WP_379483595.1">
    <property type="nucleotide sequence ID" value="NZ_JBHMCF010000015.1"/>
</dbReference>
<evidence type="ECO:0000313" key="2">
    <source>
        <dbReference type="EMBL" id="MFB9471746.1"/>
    </source>
</evidence>